<keyword evidence="3 6" id="KW-0464">Manganese</keyword>
<comment type="cofactor">
    <cofactor evidence="6">
        <name>Mn(2+)</name>
        <dbReference type="ChEBI" id="CHEBI:29035"/>
    </cofactor>
    <text evidence="6">Binds 1 Mn(2+) ion per subunit.</text>
</comment>
<dbReference type="PANTHER" id="PTHR30268:SF0">
    <property type="entry name" value="L-RHAMNOSE ISOMERASE"/>
    <property type="match status" value="1"/>
</dbReference>
<evidence type="ECO:0000256" key="1">
    <source>
        <dbReference type="ARBA" id="ARBA00022490"/>
    </source>
</evidence>
<dbReference type="GO" id="GO:0005737">
    <property type="term" value="C:cytoplasm"/>
    <property type="evidence" value="ECO:0007669"/>
    <property type="project" value="UniProtKB-SubCell"/>
</dbReference>
<comment type="similarity">
    <text evidence="6">Belongs to the rhamnose isomerase family.</text>
</comment>
<proteinExistence type="inferred from homology"/>
<dbReference type="RefSeq" id="WP_317835274.1">
    <property type="nucleotide sequence ID" value="NZ_CP136920.1"/>
</dbReference>
<dbReference type="PANTHER" id="PTHR30268">
    <property type="entry name" value="L-RHAMNOSE ISOMERASE"/>
    <property type="match status" value="1"/>
</dbReference>
<dbReference type="GO" id="GO:0008740">
    <property type="term" value="F:L-rhamnose isomerase activity"/>
    <property type="evidence" value="ECO:0007669"/>
    <property type="project" value="UniProtKB-UniRule"/>
</dbReference>
<dbReference type="InterPro" id="IPR009308">
    <property type="entry name" value="Rhamnose_isomerase"/>
</dbReference>
<dbReference type="AlphaFoldDB" id="A0AAQ3LCC4"/>
<dbReference type="InterPro" id="IPR050337">
    <property type="entry name" value="L-rhamnose_isomerase"/>
</dbReference>
<feature type="binding site" evidence="6">
    <location>
        <position position="296"/>
    </location>
    <ligand>
        <name>Mn(2+)</name>
        <dbReference type="ChEBI" id="CHEBI:29035"/>
    </ligand>
</feature>
<evidence type="ECO:0000256" key="7">
    <source>
        <dbReference type="NCBIfam" id="TIGR01748"/>
    </source>
</evidence>
<accession>A0AAQ3LCC4</accession>
<dbReference type="NCBIfam" id="NF002203">
    <property type="entry name" value="PRK01076.1"/>
    <property type="match status" value="1"/>
</dbReference>
<dbReference type="GO" id="GO:0019324">
    <property type="term" value="P:L-lyxose metabolic process"/>
    <property type="evidence" value="ECO:0007669"/>
    <property type="project" value="TreeGrafter"/>
</dbReference>
<comment type="catalytic activity">
    <reaction evidence="6">
        <text>L-rhamnopyranose = L-rhamnulose</text>
        <dbReference type="Rhea" id="RHEA:23160"/>
        <dbReference type="ChEBI" id="CHEBI:17897"/>
        <dbReference type="ChEBI" id="CHEBI:62346"/>
        <dbReference type="EC" id="5.3.1.14"/>
    </reaction>
</comment>
<evidence type="ECO:0000256" key="4">
    <source>
        <dbReference type="ARBA" id="ARBA00023235"/>
    </source>
</evidence>
<dbReference type="EMBL" id="CP136920">
    <property type="protein sequence ID" value="WOO42747.1"/>
    <property type="molecule type" value="Genomic_DNA"/>
</dbReference>
<dbReference type="InterPro" id="IPR036237">
    <property type="entry name" value="Xyl_isomerase-like_sf"/>
</dbReference>
<keyword evidence="9" id="KW-1185">Reference proteome</keyword>
<comment type="function">
    <text evidence="6">Catalyzes the interconversion of L-rhamnose and L-rhamnulose.</text>
</comment>
<dbReference type="Pfam" id="PF06134">
    <property type="entry name" value="RhaA"/>
    <property type="match status" value="1"/>
</dbReference>
<dbReference type="GO" id="GO:0030145">
    <property type="term" value="F:manganese ion binding"/>
    <property type="evidence" value="ECO:0007669"/>
    <property type="project" value="UniProtKB-UniRule"/>
</dbReference>
<comment type="pathway">
    <text evidence="6">Carbohydrate degradation; L-rhamnose degradation; glycerone phosphate from L-rhamnose: step 1/3.</text>
</comment>
<dbReference type="HAMAP" id="MF_00541">
    <property type="entry name" value="RhaA"/>
    <property type="match status" value="1"/>
</dbReference>
<dbReference type="NCBIfam" id="TIGR01748">
    <property type="entry name" value="rhaA"/>
    <property type="match status" value="1"/>
</dbReference>
<evidence type="ECO:0000313" key="9">
    <source>
        <dbReference type="Proteomes" id="UP001304300"/>
    </source>
</evidence>
<dbReference type="Gene3D" id="3.20.20.150">
    <property type="entry name" value="Divalent-metal-dependent TIM barrel enzymes"/>
    <property type="match status" value="1"/>
</dbReference>
<feature type="binding site" evidence="6">
    <location>
        <position position="294"/>
    </location>
    <ligand>
        <name>Mn(2+)</name>
        <dbReference type="ChEBI" id="CHEBI:29035"/>
    </ligand>
</feature>
<feature type="binding site" evidence="6">
    <location>
        <position position="262"/>
    </location>
    <ligand>
        <name>Mn(2+)</name>
        <dbReference type="ChEBI" id="CHEBI:29035"/>
    </ligand>
</feature>
<evidence type="ECO:0000256" key="5">
    <source>
        <dbReference type="ARBA" id="ARBA00023308"/>
    </source>
</evidence>
<comment type="subcellular location">
    <subcellularLocation>
        <location evidence="6">Cytoplasm</location>
    </subcellularLocation>
</comment>
<dbReference type="GO" id="GO:0019301">
    <property type="term" value="P:rhamnose catabolic process"/>
    <property type="evidence" value="ECO:0007669"/>
    <property type="project" value="UniProtKB-UniRule"/>
</dbReference>
<dbReference type="KEGG" id="puo:RZN69_06560"/>
<evidence type="ECO:0000256" key="6">
    <source>
        <dbReference type="HAMAP-Rule" id="MF_00541"/>
    </source>
</evidence>
<keyword evidence="4 6" id="KW-0413">Isomerase</keyword>
<reference evidence="8 9" key="1">
    <citation type="submission" date="2023-10" db="EMBL/GenBank/DDBJ databases">
        <title>Rubellicoccus peritrichatus gen. nov., sp. nov., isolated from an algae of coral reef tank.</title>
        <authorList>
            <person name="Luo J."/>
        </authorList>
    </citation>
    <scope>NUCLEOTIDE SEQUENCE [LARGE SCALE GENOMIC DNA]</scope>
    <source>
        <strain evidence="8 9">CR14</strain>
    </source>
</reference>
<organism evidence="8 9">
    <name type="scientific">Rubellicoccus peritrichatus</name>
    <dbReference type="NCBI Taxonomy" id="3080537"/>
    <lineage>
        <taxon>Bacteria</taxon>
        <taxon>Pseudomonadati</taxon>
        <taxon>Verrucomicrobiota</taxon>
        <taxon>Opitutia</taxon>
        <taxon>Puniceicoccales</taxon>
        <taxon>Cerasicoccaceae</taxon>
        <taxon>Rubellicoccus</taxon>
    </lineage>
</organism>
<evidence type="ECO:0000256" key="2">
    <source>
        <dbReference type="ARBA" id="ARBA00022723"/>
    </source>
</evidence>
<name>A0AAQ3LCC4_9BACT</name>
<dbReference type="SUPFAM" id="SSF51658">
    <property type="entry name" value="Xylose isomerase-like"/>
    <property type="match status" value="1"/>
</dbReference>
<dbReference type="EC" id="5.3.1.14" evidence="6 7"/>
<protein>
    <recommendedName>
        <fullName evidence="6 7">L-rhamnose isomerase</fullName>
        <ecNumber evidence="6 7">5.3.1.14</ecNumber>
    </recommendedName>
</protein>
<evidence type="ECO:0000313" key="8">
    <source>
        <dbReference type="EMBL" id="WOO42747.1"/>
    </source>
</evidence>
<evidence type="ECO:0000256" key="3">
    <source>
        <dbReference type="ARBA" id="ARBA00023211"/>
    </source>
</evidence>
<sequence>MEKNSGYSVAQELFAQVGVDTEAALMALDAIPVSMHCWQGDDVAGFEAPEKAGAGNGCVATGNYPGKASNPAELMSDIEQAAAQIPGPLRLNLHASYATDGSPLPERDELTADHFRSWIDWAKAQSFGIDFNPTSFSHPKASDGFTLSHQDAAIRQFWIDHCVACRKIGAAIGEELSSPVVNNIWIPDGYKDTPADRFAPRERLLESLDVILAADVSKKWNIDAVESKLFGIGVESYTVGSSEFYLAYAATRKVALCLDAGHFHPTESVADKISAALLYVPALLLHVSRGVRWDSDHVITLDDPTKAILEECVVSGQMDRIHVGLDFFDASINRIAAWVIGTRNAKKGLLRGLLRPTEKLRQVELAGDYTSRLALMEDVRSLPWGAVWNEYCERCNTPPDHQWLGTVKAYEADVLSQRAC</sequence>
<gene>
    <name evidence="6" type="primary">rhaA</name>
    <name evidence="8" type="ORF">RZN69_06560</name>
</gene>
<keyword evidence="2 6" id="KW-0479">Metal-binding</keyword>
<keyword evidence="1 6" id="KW-0963">Cytoplasm</keyword>
<dbReference type="Proteomes" id="UP001304300">
    <property type="component" value="Chromosome"/>
</dbReference>
<keyword evidence="5 6" id="KW-0684">Rhamnose metabolism</keyword>